<dbReference type="STRING" id="595434.RISK_001492"/>
<dbReference type="InterPro" id="IPR036514">
    <property type="entry name" value="SGNH_hydro_sf"/>
</dbReference>
<dbReference type="Gene3D" id="3.40.50.1110">
    <property type="entry name" value="SGNH hydrolase"/>
    <property type="match status" value="1"/>
</dbReference>
<protein>
    <recommendedName>
        <fullName evidence="1">SGNH hydrolase-type esterase domain-containing protein</fullName>
    </recommendedName>
</protein>
<keyword evidence="3" id="KW-1185">Reference proteome</keyword>
<dbReference type="SUPFAM" id="SSF52266">
    <property type="entry name" value="SGNH hydrolase"/>
    <property type="match status" value="1"/>
</dbReference>
<proteinExistence type="predicted"/>
<organism evidence="2 3">
    <name type="scientific">Rhodopirellula islandica</name>
    <dbReference type="NCBI Taxonomy" id="595434"/>
    <lineage>
        <taxon>Bacteria</taxon>
        <taxon>Pseudomonadati</taxon>
        <taxon>Planctomycetota</taxon>
        <taxon>Planctomycetia</taxon>
        <taxon>Pirellulales</taxon>
        <taxon>Pirellulaceae</taxon>
        <taxon>Rhodopirellula</taxon>
    </lineage>
</organism>
<evidence type="ECO:0000313" key="2">
    <source>
        <dbReference type="EMBL" id="KLU06281.1"/>
    </source>
</evidence>
<dbReference type="InterPro" id="IPR013830">
    <property type="entry name" value="SGNH_hydro"/>
</dbReference>
<dbReference type="CDD" id="cd01834">
    <property type="entry name" value="SGNH_hydrolase_like_2"/>
    <property type="match status" value="1"/>
</dbReference>
<evidence type="ECO:0000313" key="3">
    <source>
        <dbReference type="Proteomes" id="UP000036367"/>
    </source>
</evidence>
<dbReference type="Pfam" id="PF13472">
    <property type="entry name" value="Lipase_GDSL_2"/>
    <property type="match status" value="1"/>
</dbReference>
<name>A0A0J1BI89_RHOIS</name>
<dbReference type="PANTHER" id="PTHR30383">
    <property type="entry name" value="THIOESTERASE 1/PROTEASE 1/LYSOPHOSPHOLIPASE L1"/>
    <property type="match status" value="1"/>
</dbReference>
<accession>A0A0J1BI89</accession>
<dbReference type="AlphaFoldDB" id="A0A0J1BI89"/>
<dbReference type="PATRIC" id="fig|595434.4.peg.1428"/>
<dbReference type="InterPro" id="IPR051532">
    <property type="entry name" value="Ester_Hydrolysis_Enzymes"/>
</dbReference>
<gene>
    <name evidence="2" type="ORF">RISK_001492</name>
</gene>
<dbReference type="Proteomes" id="UP000036367">
    <property type="component" value="Unassembled WGS sequence"/>
</dbReference>
<evidence type="ECO:0000259" key="1">
    <source>
        <dbReference type="Pfam" id="PF13472"/>
    </source>
</evidence>
<comment type="caution">
    <text evidence="2">The sequence shown here is derived from an EMBL/GenBank/DDBJ whole genome shotgun (WGS) entry which is preliminary data.</text>
</comment>
<dbReference type="PANTHER" id="PTHR30383:SF5">
    <property type="entry name" value="SGNH HYDROLASE-TYPE ESTERASE DOMAIN-CONTAINING PROTEIN"/>
    <property type="match status" value="1"/>
</dbReference>
<dbReference type="GO" id="GO:0004622">
    <property type="term" value="F:phosphatidylcholine lysophospholipase activity"/>
    <property type="evidence" value="ECO:0007669"/>
    <property type="project" value="TreeGrafter"/>
</dbReference>
<reference evidence="2" key="1">
    <citation type="submission" date="2015-05" db="EMBL/GenBank/DDBJ databases">
        <title>Permanent draft genome of Rhodopirellula islandicus K833.</title>
        <authorList>
            <person name="Kizina J."/>
            <person name="Richter M."/>
            <person name="Glockner F.O."/>
            <person name="Harder J."/>
        </authorList>
    </citation>
    <scope>NUCLEOTIDE SEQUENCE [LARGE SCALE GENOMIC DNA]</scope>
    <source>
        <strain evidence="2">K833</strain>
    </source>
</reference>
<dbReference type="EMBL" id="LECT01000015">
    <property type="protein sequence ID" value="KLU06281.1"/>
    <property type="molecule type" value="Genomic_DNA"/>
</dbReference>
<sequence>MAKGVNVFTGSWDVVPGYVEKGLWPSMTPPRLPHFNLNIVIKRPTMPPTILRSIALLVAFSVFATATTSAEDSSLPKFPESGPYQYEPKPEDPEFGKFFPAKAPEIGPLLLTKGDRLVIIGDSITEQKMYSRMIETYLNACMPHLEIETRQLGWSGETAAGFLRRMDSDCLRFEPTIATLCYGMNDARYRAYDVNNGHWYKDNYQHIVRRLKEAGAKVVLGSPGCAGKIATWVKAPACTLDEHNLNLCTLRDLGIEISKEENVAFADLFWPMYVAQITAAKKYGTDEKPYQVTGNDGIHPPWAGQVIMAHGFLKSMGIREPIANLKVDLATATAAGGDHHSLVEFASDESAHQITFESRRYPFCATGKADNENSIRSGMTLVPFNDDLNRFLLTVNGLETDKASVRWGEQSLEFTKEELAEGVNLAEHFEVNPFSKAFQAIDQAVAAKQAFETVQIKKVFHGEEGKKDLEAAVKSTETKRADLVQAIQAAIVPVTHTVVITPVK</sequence>
<feature type="domain" description="SGNH hydrolase-type esterase" evidence="1">
    <location>
        <begin position="120"/>
        <end position="305"/>
    </location>
</feature>